<evidence type="ECO:0000313" key="3">
    <source>
        <dbReference type="Proteomes" id="UP000240904"/>
    </source>
</evidence>
<dbReference type="AlphaFoldDB" id="A0A2T3MZQ7"/>
<keyword evidence="1" id="KW-0175">Coiled coil</keyword>
<sequence>MDWFDIVIIKLRLFIFSLCCLSLTVMGSEVGTSDTSRETRDVLREKLVGIYTTFQLKESIIQGCDRLDNDVSTQLKQAFTEYGTVAKDYIDEGKRLLTEELSAIDAMEWKAVLADSQNHFQSKFSQMPLSQLTLECQQLTKEMIEINQRVITLKKQ</sequence>
<name>A0A2T3MZQ7_9GAMM</name>
<proteinExistence type="predicted"/>
<evidence type="ECO:0000313" key="2">
    <source>
        <dbReference type="EMBL" id="PSW05483.1"/>
    </source>
</evidence>
<protein>
    <submittedName>
        <fullName evidence="2">Uncharacterized protein</fullName>
    </submittedName>
</protein>
<evidence type="ECO:0000256" key="1">
    <source>
        <dbReference type="SAM" id="Coils"/>
    </source>
</evidence>
<dbReference type="Proteomes" id="UP000240904">
    <property type="component" value="Unassembled WGS sequence"/>
</dbReference>
<reference evidence="2 3" key="1">
    <citation type="submission" date="2018-03" db="EMBL/GenBank/DDBJ databases">
        <title>Whole genome sequencing of Histamine producing bacteria.</title>
        <authorList>
            <person name="Butler K."/>
        </authorList>
    </citation>
    <scope>NUCLEOTIDE SEQUENCE [LARGE SCALE GENOMIC DNA]</scope>
    <source>
        <strain evidence="2 3">DSM 16190</strain>
    </source>
</reference>
<dbReference type="RefSeq" id="WP_107283124.1">
    <property type="nucleotide sequence ID" value="NZ_PYMC01000005.1"/>
</dbReference>
<keyword evidence="3" id="KW-1185">Reference proteome</keyword>
<gene>
    <name evidence="2" type="ORF">C9I89_09560</name>
</gene>
<accession>A0A2T3MZQ7</accession>
<dbReference type="OrthoDB" id="5816028at2"/>
<feature type="coiled-coil region" evidence="1">
    <location>
        <begin position="129"/>
        <end position="156"/>
    </location>
</feature>
<dbReference type="EMBL" id="PYMC01000005">
    <property type="protein sequence ID" value="PSW05483.1"/>
    <property type="molecule type" value="Genomic_DNA"/>
</dbReference>
<comment type="caution">
    <text evidence="2">The sequence shown here is derived from an EMBL/GenBank/DDBJ whole genome shotgun (WGS) entry which is preliminary data.</text>
</comment>
<organism evidence="2 3">
    <name type="scientific">Photobacterium lipolyticum</name>
    <dbReference type="NCBI Taxonomy" id="266810"/>
    <lineage>
        <taxon>Bacteria</taxon>
        <taxon>Pseudomonadati</taxon>
        <taxon>Pseudomonadota</taxon>
        <taxon>Gammaproteobacteria</taxon>
        <taxon>Vibrionales</taxon>
        <taxon>Vibrionaceae</taxon>
        <taxon>Photobacterium</taxon>
    </lineage>
</organism>